<proteinExistence type="predicted"/>
<evidence type="ECO:0000256" key="1">
    <source>
        <dbReference type="SAM" id="MobiDB-lite"/>
    </source>
</evidence>
<feature type="region of interest" description="Disordered" evidence="1">
    <location>
        <begin position="383"/>
        <end position="405"/>
    </location>
</feature>
<dbReference type="Gene3D" id="3.40.50.300">
    <property type="entry name" value="P-loop containing nucleotide triphosphate hydrolases"/>
    <property type="match status" value="1"/>
</dbReference>
<dbReference type="Proteomes" id="UP000594865">
    <property type="component" value="Chromosome"/>
</dbReference>
<keyword evidence="4" id="KW-1185">Reference proteome</keyword>
<evidence type="ECO:0000259" key="2">
    <source>
        <dbReference type="SMART" id="SM00778"/>
    </source>
</evidence>
<dbReference type="CDD" id="cd01029">
    <property type="entry name" value="TOPRIM_primases"/>
    <property type="match status" value="1"/>
</dbReference>
<dbReference type="SUPFAM" id="SSF57783">
    <property type="entry name" value="Zinc beta-ribbon"/>
    <property type="match status" value="1"/>
</dbReference>
<dbReference type="InterPro" id="IPR036977">
    <property type="entry name" value="DNA_primase_Znf_CHC2"/>
</dbReference>
<accession>A0A7T3BKR6</accession>
<dbReference type="RefSeq" id="WP_111726697.1">
    <property type="nucleotide sequence ID" value="NZ_CP065726.1"/>
</dbReference>
<dbReference type="EMBL" id="CP065726">
    <property type="protein sequence ID" value="QPT37485.1"/>
    <property type="molecule type" value="Genomic_DNA"/>
</dbReference>
<dbReference type="InterPro" id="IPR034154">
    <property type="entry name" value="TOPRIM_DnaG/twinkle"/>
</dbReference>
<gene>
    <name evidence="3" type="ORF">I6G28_05980</name>
</gene>
<dbReference type="InterPro" id="IPR004968">
    <property type="entry name" value="DNA_primase/NTPase_C"/>
</dbReference>
<dbReference type="GO" id="GO:0004386">
    <property type="term" value="F:helicase activity"/>
    <property type="evidence" value="ECO:0007669"/>
    <property type="project" value="InterPro"/>
</dbReference>
<organism evidence="3 4">
    <name type="scientific">Neisseria cinerea</name>
    <dbReference type="NCBI Taxonomy" id="483"/>
    <lineage>
        <taxon>Bacteria</taxon>
        <taxon>Pseudomonadati</taxon>
        <taxon>Pseudomonadota</taxon>
        <taxon>Betaproteobacteria</taxon>
        <taxon>Neisseriales</taxon>
        <taxon>Neisseriaceae</taxon>
        <taxon>Neisseria</taxon>
    </lineage>
</organism>
<dbReference type="InterPro" id="IPR027417">
    <property type="entry name" value="P-loop_NTPase"/>
</dbReference>
<evidence type="ECO:0000313" key="3">
    <source>
        <dbReference type="EMBL" id="QPT37485.1"/>
    </source>
</evidence>
<dbReference type="GO" id="GO:0003677">
    <property type="term" value="F:DNA binding"/>
    <property type="evidence" value="ECO:0007669"/>
    <property type="project" value="InterPro"/>
</dbReference>
<dbReference type="AlphaFoldDB" id="A0A7T3BKR6"/>
<protein>
    <submittedName>
        <fullName evidence="3">DNA primase</fullName>
    </submittedName>
</protein>
<dbReference type="GeneID" id="84020885"/>
<dbReference type="GO" id="GO:0008270">
    <property type="term" value="F:zinc ion binding"/>
    <property type="evidence" value="ECO:0007669"/>
    <property type="project" value="InterPro"/>
</dbReference>
<dbReference type="GO" id="GO:0006260">
    <property type="term" value="P:DNA replication"/>
    <property type="evidence" value="ECO:0007669"/>
    <property type="project" value="InterPro"/>
</dbReference>
<reference evidence="3 4" key="1">
    <citation type="submission" date="2020-12" db="EMBL/GenBank/DDBJ databases">
        <title>FDA dAtabase for Regulatory Grade micrObial Sequences (FDA-ARGOS): Supporting development and validation of Infectious Disease Dx tests.</title>
        <authorList>
            <person name="Sproer C."/>
            <person name="Gronow S."/>
            <person name="Severitt S."/>
            <person name="Schroder I."/>
            <person name="Tallon L."/>
            <person name="Sadzewicz L."/>
            <person name="Zhao X."/>
            <person name="Boylan J."/>
            <person name="Ott S."/>
            <person name="Bowen H."/>
            <person name="Vavikolanu K."/>
            <person name="Mehta A."/>
            <person name="Aluvathingal J."/>
            <person name="Nadendla S."/>
            <person name="Lowell S."/>
            <person name="Myers T."/>
            <person name="Yan Y."/>
            <person name="Sichtig H."/>
        </authorList>
    </citation>
    <scope>NUCLEOTIDE SEQUENCE [LARGE SCALE GENOMIC DNA]</scope>
    <source>
        <strain evidence="3 4">FDAARGOS_871</strain>
    </source>
</reference>
<sequence>MNKKYATKAEINAAAHGRWREVLEACGIPSEILDKKHHPCPSCGGSDRFRFTDGNGSSRGSGVWICNQCKPEGGSPFDLLMDVCGYSFNEARDKVASLLGLAHGDLVDKAPKPLPPPAPVKEEERDLWKPIVPVPEYALNSMSFGNGFRKSDDLIFKSVFRDSSGAVLGGVARFRKSDGGKIDLPYTFCEHKKTGEKMWRWRCWDNPHPLYGLDSLAADPSLPVLVVEGEKCKNAADAQGYNYAVLTWHGGCNNWDKSDWSAVVDRDVVLWPDCDSLRQKLTKKEREDGVDPESKPFLPRNEQGGMKAMFGIAEVLTKQNCRVWLVNIPAPGIWPHGFDIADAIAGGGRIVDPSEVLSWMGAADWLVEYVPEAEMPSENFPAPIQDMEPESEQLHESLEATGNQGGAGDMDDEFLSKLQKLKSEFGLVEGKDHGVNRKTGVTYTRKAMTVHFGKDVVDAWYEWGHAPVLTMYEINRLKKDYALIQAVNDDDTQDMMERFIYLDGSASIWDNKLWRVVPEKAARLSMTPDGFKIWVNSPSRIVKRFDRLVFEPGRVLSDDYINIFRGMPIEPKFPIPKEDMPKTNYELYRLFPEIKPILNLINHLCNGDYQQVEYLLNWLAYPLQNVGAKMTTAVVMHGHTHGAGKSLLFEQIIKPMYGEYGATYGQEDLESNYTANRSGKMFGLFEEVYTNQQKYNKTGSQKHMITGKTMRVERKFQDAYEEGNHMNCVFLSNESQPFKIEENDRRYFVVWPEKKLDDALRNEVLECIGNDGVRLFYSFLLCWNFYLTRRQKEAENEKGYEVIKLEEPVRFDPNTPPPMTAAKQNVISYGRYAWQTFYSEWSGGGIKDLPFCCCITDDLWLVYKEWCRQNGERETGKTKFLQHIAEKMPRARRWWRTKNKDGDVSCQNWIFKPAGWQAADGLPEMDALGNEVLRFRSAGWRYRGGEEV</sequence>
<dbReference type="Pfam" id="PF03288">
    <property type="entry name" value="Pox_D5"/>
    <property type="match status" value="1"/>
</dbReference>
<dbReference type="Pfam" id="PF19263">
    <property type="entry name" value="DUF5906"/>
    <property type="match status" value="1"/>
</dbReference>
<feature type="domain" description="DNA primase/helicase Gp4 N-terminal Bacteriophage T7-like" evidence="2">
    <location>
        <begin position="35"/>
        <end position="77"/>
    </location>
</feature>
<dbReference type="Gene3D" id="3.90.580.10">
    <property type="entry name" value="Zinc finger, CHC2-type domain"/>
    <property type="match status" value="1"/>
</dbReference>
<dbReference type="SMART" id="SM00778">
    <property type="entry name" value="Prim_Zn_Ribbon"/>
    <property type="match status" value="1"/>
</dbReference>
<name>A0A7T3BKR6_NEICI</name>
<evidence type="ECO:0000313" key="4">
    <source>
        <dbReference type="Proteomes" id="UP000594865"/>
    </source>
</evidence>
<dbReference type="InterPro" id="IPR045455">
    <property type="entry name" value="NrS-1_pol-like_helicase"/>
</dbReference>
<dbReference type="InterPro" id="IPR013237">
    <property type="entry name" value="Phage_T7_Gp4_N"/>
</dbReference>
<dbReference type="Pfam" id="PF08273">
    <property type="entry name" value="Zn_Ribbon_Prim"/>
    <property type="match status" value="1"/>
</dbReference>